<proteinExistence type="predicted"/>
<sequence length="37" mass="4005">MEQFNIKVSMVEPVWFKTKLGKTSVPVGAAAGSCESF</sequence>
<evidence type="ECO:0000313" key="1">
    <source>
        <dbReference type="EMBL" id="KWS05725.1"/>
    </source>
</evidence>
<accession>A0A108UAU3</accession>
<dbReference type="EMBL" id="JAJA02000001">
    <property type="protein sequence ID" value="KWS05725.1"/>
    <property type="molecule type" value="Genomic_DNA"/>
</dbReference>
<comment type="caution">
    <text evidence="1">The sequence shown here is derived from an EMBL/GenBank/DDBJ whole genome shotgun (WGS) entry which is preliminary data.</text>
</comment>
<gene>
    <name evidence="1" type="ORF">AZ78_3277</name>
</gene>
<reference evidence="1 2" key="1">
    <citation type="journal article" date="2014" name="Genome Announc.">
        <title>Draft Genome Sequence of Lysobacter capsici AZ78, a Bacterium Antagonistic to Plant-Pathogenic Oomycetes.</title>
        <authorList>
            <person name="Puopolo G."/>
            <person name="Sonego P."/>
            <person name="Engelen K."/>
            <person name="Pertot I."/>
        </authorList>
    </citation>
    <scope>NUCLEOTIDE SEQUENCE [LARGE SCALE GENOMIC DNA]</scope>
    <source>
        <strain evidence="1 2">AZ78</strain>
    </source>
</reference>
<protein>
    <submittedName>
        <fullName evidence="1">Short-chain dehydrogenase/reductase SDR</fullName>
    </submittedName>
</protein>
<keyword evidence="2" id="KW-1185">Reference proteome</keyword>
<dbReference type="AlphaFoldDB" id="A0A108UAU3"/>
<evidence type="ECO:0000313" key="2">
    <source>
        <dbReference type="Proteomes" id="UP000023435"/>
    </source>
</evidence>
<dbReference type="Proteomes" id="UP000023435">
    <property type="component" value="Unassembled WGS sequence"/>
</dbReference>
<organism evidence="1 2">
    <name type="scientific">Lysobacter capsici AZ78</name>
    <dbReference type="NCBI Taxonomy" id="1444315"/>
    <lineage>
        <taxon>Bacteria</taxon>
        <taxon>Pseudomonadati</taxon>
        <taxon>Pseudomonadota</taxon>
        <taxon>Gammaproteobacteria</taxon>
        <taxon>Lysobacterales</taxon>
        <taxon>Lysobacteraceae</taxon>
        <taxon>Lysobacter</taxon>
    </lineage>
</organism>
<name>A0A108UAU3_9GAMM</name>
<dbReference type="PROSITE" id="PS51257">
    <property type="entry name" value="PROKAR_LIPOPROTEIN"/>
    <property type="match status" value="1"/>
</dbReference>